<comment type="caution">
    <text evidence="2">The sequence shown here is derived from an EMBL/GenBank/DDBJ whole genome shotgun (WGS) entry which is preliminary data.</text>
</comment>
<name>A0A0Q3WSD8_9BACI</name>
<dbReference type="PATRIC" id="fig|157838.3.peg.4129"/>
<dbReference type="SUPFAM" id="SSF55729">
    <property type="entry name" value="Acyl-CoA N-acyltransferases (Nat)"/>
    <property type="match status" value="1"/>
</dbReference>
<reference evidence="2 3" key="1">
    <citation type="submission" date="2015-09" db="EMBL/GenBank/DDBJ databases">
        <title>Genome sequencing project for genomic taxonomy and phylogenomics of Bacillus-like bacteria.</title>
        <authorList>
            <person name="Liu B."/>
            <person name="Wang J."/>
            <person name="Zhu Y."/>
            <person name="Liu G."/>
            <person name="Chen Q."/>
            <person name="Chen Z."/>
            <person name="Lan J."/>
            <person name="Che J."/>
            <person name="Ge C."/>
            <person name="Shi H."/>
            <person name="Pan Z."/>
            <person name="Liu X."/>
        </authorList>
    </citation>
    <scope>NUCLEOTIDE SEQUENCE [LARGE SCALE GENOMIC DNA]</scope>
    <source>
        <strain evidence="2 3">LMG 18435</strain>
    </source>
</reference>
<dbReference type="Pfam" id="PF13420">
    <property type="entry name" value="Acetyltransf_4"/>
    <property type="match status" value="1"/>
</dbReference>
<evidence type="ECO:0000313" key="3">
    <source>
        <dbReference type="Proteomes" id="UP000051888"/>
    </source>
</evidence>
<protein>
    <submittedName>
        <fullName evidence="2">GNAT family acetyltransferase</fullName>
    </submittedName>
</protein>
<sequence length="162" mass="18440">MLHIRDAAVTDLAAMLEIYNEAIRNLSATFDLVEQTIEQRMVWYKEHSGKYPFIVAEMDGKVVGYSCLSKFRDKEAYSQTTELSIYLSSDCRGKGVGSVLMQEILIRAAKDGYHTIISGITGGNEASVKLHEKFGFEFVGCFKEVGYKFNEWQDVHFYQLIL</sequence>
<dbReference type="PROSITE" id="PS51186">
    <property type="entry name" value="GNAT"/>
    <property type="match status" value="1"/>
</dbReference>
<accession>A0A0Q3WSD8</accession>
<dbReference type="STRING" id="157838.AN964_18595"/>
<gene>
    <name evidence="2" type="ORF">AN964_18595</name>
</gene>
<dbReference type="Proteomes" id="UP000051888">
    <property type="component" value="Unassembled WGS sequence"/>
</dbReference>
<keyword evidence="2" id="KW-0808">Transferase</keyword>
<proteinExistence type="predicted"/>
<organism evidence="2 3">
    <name type="scientific">Heyndrickxia shackletonii</name>
    <dbReference type="NCBI Taxonomy" id="157838"/>
    <lineage>
        <taxon>Bacteria</taxon>
        <taxon>Bacillati</taxon>
        <taxon>Bacillota</taxon>
        <taxon>Bacilli</taxon>
        <taxon>Bacillales</taxon>
        <taxon>Bacillaceae</taxon>
        <taxon>Heyndrickxia</taxon>
    </lineage>
</organism>
<evidence type="ECO:0000259" key="1">
    <source>
        <dbReference type="PROSITE" id="PS51186"/>
    </source>
</evidence>
<keyword evidence="3" id="KW-1185">Reference proteome</keyword>
<evidence type="ECO:0000313" key="2">
    <source>
        <dbReference type="EMBL" id="KQL51036.1"/>
    </source>
</evidence>
<dbReference type="OrthoDB" id="9798006at2"/>
<dbReference type="CDD" id="cd04301">
    <property type="entry name" value="NAT_SF"/>
    <property type="match status" value="1"/>
</dbReference>
<dbReference type="PANTHER" id="PTHR43072">
    <property type="entry name" value="N-ACETYLTRANSFERASE"/>
    <property type="match status" value="1"/>
</dbReference>
<dbReference type="RefSeq" id="WP_055741334.1">
    <property type="nucleotide sequence ID" value="NZ_JAAIWL010000050.1"/>
</dbReference>
<dbReference type="EMBL" id="LJJC01000006">
    <property type="protein sequence ID" value="KQL51036.1"/>
    <property type="molecule type" value="Genomic_DNA"/>
</dbReference>
<dbReference type="InterPro" id="IPR016181">
    <property type="entry name" value="Acyl_CoA_acyltransferase"/>
</dbReference>
<dbReference type="InterPro" id="IPR000182">
    <property type="entry name" value="GNAT_dom"/>
</dbReference>
<dbReference type="AlphaFoldDB" id="A0A0Q3WSD8"/>
<feature type="domain" description="N-acetyltransferase" evidence="1">
    <location>
        <begin position="2"/>
        <end position="162"/>
    </location>
</feature>
<dbReference type="PANTHER" id="PTHR43072:SF36">
    <property type="entry name" value="RIBOSOMAL-PROTEIN-ALANINE ACETYLTRANSFERASE"/>
    <property type="match status" value="1"/>
</dbReference>
<dbReference type="GO" id="GO:0016747">
    <property type="term" value="F:acyltransferase activity, transferring groups other than amino-acyl groups"/>
    <property type="evidence" value="ECO:0007669"/>
    <property type="project" value="InterPro"/>
</dbReference>
<dbReference type="Gene3D" id="3.40.630.30">
    <property type="match status" value="1"/>
</dbReference>